<organism evidence="2 3">
    <name type="scientific">Adiantum capillus-veneris</name>
    <name type="common">Maidenhair fern</name>
    <dbReference type="NCBI Taxonomy" id="13818"/>
    <lineage>
        <taxon>Eukaryota</taxon>
        <taxon>Viridiplantae</taxon>
        <taxon>Streptophyta</taxon>
        <taxon>Embryophyta</taxon>
        <taxon>Tracheophyta</taxon>
        <taxon>Polypodiopsida</taxon>
        <taxon>Polypodiidae</taxon>
        <taxon>Polypodiales</taxon>
        <taxon>Pteridineae</taxon>
        <taxon>Pteridaceae</taxon>
        <taxon>Vittarioideae</taxon>
        <taxon>Adiantum</taxon>
    </lineage>
</organism>
<keyword evidence="3" id="KW-1185">Reference proteome</keyword>
<sequence length="96" mass="10082">MQDHSIIVAASSSSITVAIGVYIVEFAAFACCSSLFMALGQDGSASGLTCLHRALALRSLYLSSLLNTQLGSKLIVENGCTRAPQSEGEEEEKNQA</sequence>
<comment type="caution">
    <text evidence="2">The sequence shown here is derived from an EMBL/GenBank/DDBJ whole genome shotgun (WGS) entry which is preliminary data.</text>
</comment>
<reference evidence="2" key="1">
    <citation type="submission" date="2021-01" db="EMBL/GenBank/DDBJ databases">
        <title>Adiantum capillus-veneris genome.</title>
        <authorList>
            <person name="Fang Y."/>
            <person name="Liao Q."/>
        </authorList>
    </citation>
    <scope>NUCLEOTIDE SEQUENCE</scope>
    <source>
        <strain evidence="2">H3</strain>
        <tissue evidence="2">Leaf</tissue>
    </source>
</reference>
<accession>A0A9D4VDN9</accession>
<dbReference type="Proteomes" id="UP000886520">
    <property type="component" value="Chromosome 1"/>
</dbReference>
<dbReference type="EMBL" id="JABFUD020000001">
    <property type="protein sequence ID" value="KAI5084631.1"/>
    <property type="molecule type" value="Genomic_DNA"/>
</dbReference>
<keyword evidence="1" id="KW-0472">Membrane</keyword>
<feature type="transmembrane region" description="Helical" evidence="1">
    <location>
        <begin position="6"/>
        <end position="39"/>
    </location>
</feature>
<keyword evidence="1" id="KW-1133">Transmembrane helix</keyword>
<protein>
    <submittedName>
        <fullName evidence="2">Uncharacterized protein</fullName>
    </submittedName>
</protein>
<evidence type="ECO:0000256" key="1">
    <source>
        <dbReference type="SAM" id="Phobius"/>
    </source>
</evidence>
<name>A0A9D4VDN9_ADICA</name>
<dbReference type="AlphaFoldDB" id="A0A9D4VDN9"/>
<evidence type="ECO:0000313" key="3">
    <source>
        <dbReference type="Proteomes" id="UP000886520"/>
    </source>
</evidence>
<keyword evidence="1" id="KW-0812">Transmembrane</keyword>
<proteinExistence type="predicted"/>
<evidence type="ECO:0000313" key="2">
    <source>
        <dbReference type="EMBL" id="KAI5084631.1"/>
    </source>
</evidence>
<gene>
    <name evidence="2" type="ORF">GOP47_0000800</name>
</gene>